<sequence>MLTRSIQIRLPTGAPLCETHFQSYMLNYITKQIEVKQQSTTTSKTQSGPTRVQPRRVAKDKHPLGKITKKRGADEDLSKSTTKKRKTNYPVHNSKAWSSFITLEKQQVKEKKDATEDKEFSCPFGPTPWACKECISETADSTEENLLFMGEPTAPQANMAPVGRPPKLNIWKDFGTAEFEMSQGEGLSYVIDACRQPMFMFL</sequence>
<protein>
    <submittedName>
        <fullName evidence="2">Uncharacterized protein</fullName>
    </submittedName>
</protein>
<accession>A0A9P9HWH8</accession>
<comment type="caution">
    <text evidence="2">The sequence shown here is derived from an EMBL/GenBank/DDBJ whole genome shotgun (WGS) entry which is preliminary data.</text>
</comment>
<organism evidence="2 3">
    <name type="scientific">Fusarium redolens</name>
    <dbReference type="NCBI Taxonomy" id="48865"/>
    <lineage>
        <taxon>Eukaryota</taxon>
        <taxon>Fungi</taxon>
        <taxon>Dikarya</taxon>
        <taxon>Ascomycota</taxon>
        <taxon>Pezizomycotina</taxon>
        <taxon>Sordariomycetes</taxon>
        <taxon>Hypocreomycetidae</taxon>
        <taxon>Hypocreales</taxon>
        <taxon>Nectriaceae</taxon>
        <taxon>Fusarium</taxon>
        <taxon>Fusarium redolens species complex</taxon>
    </lineage>
</organism>
<reference evidence="2" key="1">
    <citation type="journal article" date="2021" name="Nat. Commun.">
        <title>Genetic determinants of endophytism in the Arabidopsis root mycobiome.</title>
        <authorList>
            <person name="Mesny F."/>
            <person name="Miyauchi S."/>
            <person name="Thiergart T."/>
            <person name="Pickel B."/>
            <person name="Atanasova L."/>
            <person name="Karlsson M."/>
            <person name="Huettel B."/>
            <person name="Barry K.W."/>
            <person name="Haridas S."/>
            <person name="Chen C."/>
            <person name="Bauer D."/>
            <person name="Andreopoulos W."/>
            <person name="Pangilinan J."/>
            <person name="LaButti K."/>
            <person name="Riley R."/>
            <person name="Lipzen A."/>
            <person name="Clum A."/>
            <person name="Drula E."/>
            <person name="Henrissat B."/>
            <person name="Kohler A."/>
            <person name="Grigoriev I.V."/>
            <person name="Martin F.M."/>
            <person name="Hacquard S."/>
        </authorList>
    </citation>
    <scope>NUCLEOTIDE SEQUENCE</scope>
    <source>
        <strain evidence="2">MPI-CAGE-AT-0023</strain>
    </source>
</reference>
<evidence type="ECO:0000313" key="3">
    <source>
        <dbReference type="Proteomes" id="UP000720189"/>
    </source>
</evidence>
<feature type="region of interest" description="Disordered" evidence="1">
    <location>
        <begin position="39"/>
        <end position="89"/>
    </location>
</feature>
<proteinExistence type="predicted"/>
<dbReference type="GeneID" id="70228743"/>
<keyword evidence="3" id="KW-1185">Reference proteome</keyword>
<evidence type="ECO:0000256" key="1">
    <source>
        <dbReference type="SAM" id="MobiDB-lite"/>
    </source>
</evidence>
<dbReference type="AlphaFoldDB" id="A0A9P9HWH8"/>
<dbReference type="OrthoDB" id="4995795at2759"/>
<dbReference type="EMBL" id="JAGMUX010000003">
    <property type="protein sequence ID" value="KAH7264925.1"/>
    <property type="molecule type" value="Genomic_DNA"/>
</dbReference>
<dbReference type="Proteomes" id="UP000720189">
    <property type="component" value="Unassembled WGS sequence"/>
</dbReference>
<dbReference type="RefSeq" id="XP_046053660.1">
    <property type="nucleotide sequence ID" value="XM_046198789.1"/>
</dbReference>
<gene>
    <name evidence="2" type="ORF">BKA55DRAFT_685409</name>
</gene>
<name>A0A9P9HWH8_FUSRE</name>
<evidence type="ECO:0000313" key="2">
    <source>
        <dbReference type="EMBL" id="KAH7264925.1"/>
    </source>
</evidence>